<reference evidence="4" key="1">
    <citation type="submission" date="2021-01" db="UniProtKB">
        <authorList>
            <consortium name="EnsemblMetazoa"/>
        </authorList>
    </citation>
    <scope>IDENTIFICATION</scope>
</reference>
<dbReference type="Pfam" id="PF00443">
    <property type="entry name" value="UCH"/>
    <property type="match status" value="1"/>
</dbReference>
<proteinExistence type="inferred from homology"/>
<dbReference type="RefSeq" id="XP_066931583.1">
    <property type="nucleotide sequence ID" value="XM_067075482.1"/>
</dbReference>
<dbReference type="GO" id="GO:0006508">
    <property type="term" value="P:proteolysis"/>
    <property type="evidence" value="ECO:0007669"/>
    <property type="project" value="UniProtKB-KW"/>
</dbReference>
<dbReference type="Pfam" id="PF21246">
    <property type="entry name" value="Usp38-like_N"/>
    <property type="match status" value="1"/>
</dbReference>
<keyword evidence="1" id="KW-0788">Thiol protease</keyword>
<dbReference type="InterPro" id="IPR049407">
    <property type="entry name" value="Usp38-like_N"/>
</dbReference>
<dbReference type="EC" id="3.4.19.12" evidence="1"/>
<evidence type="ECO:0000259" key="3">
    <source>
        <dbReference type="PROSITE" id="PS50235"/>
    </source>
</evidence>
<feature type="compositionally biased region" description="Polar residues" evidence="2">
    <location>
        <begin position="767"/>
        <end position="782"/>
    </location>
</feature>
<dbReference type="PROSITE" id="PS50235">
    <property type="entry name" value="USP_3"/>
    <property type="match status" value="1"/>
</dbReference>
<dbReference type="InterPro" id="IPR018200">
    <property type="entry name" value="USP_CS"/>
</dbReference>
<dbReference type="AlphaFoldDB" id="A0A7M5UKY2"/>
<sequence length="939" mass="106676">MEVVAGCWNMFTRNIGSNMEKILIGVLSSEQPFQLKKTLAIQIANAGKKNIDYANFENLVKGCLKQLFETDLKQLSMDKNSSELILLVLKSWLGNFELTKRYFDEEFMNKSFKTIDATRQITFLRKLLLVLDSLFSSKQKFNANSLEQMQFYFYDTFTLATGIEEFSLICNAYLEYPHLLPKDLSLSSVQNIVSIFVKILSLTPISQFIALENKDGNNVQSIFKLLNLLLEKDRKISNLIGNALFKALTTDGKHPSICIAKLLKCLNLDELSLCINEVVKSQLTDDTLTLMTCRLVDWICLPDPAIATDQWVMQVLKYLIQHKKYQVLSSVIDGKINQIFHLVYLPVFRRRSLSLMTFMLISYLHSPKPFHEIAVLIPDLVAQLKKEETPQATNDVVLLGELSFTLMYQYPGFPDIYEKLLASLQGVPKPSEEKMNTWLKSSFSISQEELPQVIVPERLPNTKVGLDNLGNTCYANSVIQALFNLAHVRKVLLERETDMTLSTTKSIQELFGLLLLTKRSSIAPRVFLNLSRPPWFQSGFQQDCSEYLKYLLDKLQTESSKDTSKDINQFLSGQIRTSVECLNCGFVSSREEVFNDIPLSFNQEPLVAGGEKVVHTLKGGDSSDMKRKIGCKLSEASDAKQTMTDDTISSLDTPFVDLTAAETPPDPLQKFNIQEMMCSYLSPELLNNSNKYYCETCASLQNAQKTMNILKYPKYLILTMKRFTYDVKTQKRSKLLHVVDHPQTFDFCNECARCHSQNRVDSDESVAGSSSQNTTKNRECNSGNESHFRLLSVIVHSGQSSDSGHYYAYTCEYLEDGNIKWLLLNDSRVSSAPNDCVSKLSSRFPQDTPYVCIYECYEKNKEKQKEDEKELVINTQQKILDFVNADNMAYERELQREVIRKRKTFTSNFNNDKDEDGFGPCGPTGGGRGGGIDGSKFVF</sequence>
<dbReference type="SUPFAM" id="SSF54001">
    <property type="entry name" value="Cysteine proteinases"/>
    <property type="match status" value="1"/>
</dbReference>
<evidence type="ECO:0000256" key="2">
    <source>
        <dbReference type="SAM" id="MobiDB-lite"/>
    </source>
</evidence>
<dbReference type="GO" id="GO:0004843">
    <property type="term" value="F:cysteine-type deubiquitinase activity"/>
    <property type="evidence" value="ECO:0007669"/>
    <property type="project" value="UniProtKB-UniRule"/>
</dbReference>
<keyword evidence="1" id="KW-0833">Ubl conjugation pathway</keyword>
<dbReference type="InterPro" id="IPR028889">
    <property type="entry name" value="USP"/>
</dbReference>
<dbReference type="GeneID" id="136819257"/>
<name>A0A7M5UKY2_9CNID</name>
<feature type="domain" description="USP" evidence="3">
    <location>
        <begin position="464"/>
        <end position="857"/>
    </location>
</feature>
<dbReference type="GO" id="GO:0016579">
    <property type="term" value="P:protein deubiquitination"/>
    <property type="evidence" value="ECO:0007669"/>
    <property type="project" value="InterPro"/>
</dbReference>
<dbReference type="PANTHER" id="PTHR24006:SF908">
    <property type="entry name" value="DEUBIQUITINATING APOPTOTIC INHIBITOR, ISOFORM A"/>
    <property type="match status" value="1"/>
</dbReference>
<feature type="region of interest" description="Disordered" evidence="2">
    <location>
        <begin position="762"/>
        <end position="782"/>
    </location>
</feature>
<evidence type="ECO:0000313" key="5">
    <source>
        <dbReference type="Proteomes" id="UP000594262"/>
    </source>
</evidence>
<dbReference type="InterPro" id="IPR050164">
    <property type="entry name" value="Peptidase_C19"/>
</dbReference>
<dbReference type="PANTHER" id="PTHR24006">
    <property type="entry name" value="UBIQUITIN CARBOXYL-TERMINAL HYDROLASE"/>
    <property type="match status" value="1"/>
</dbReference>
<dbReference type="PROSITE" id="PS00973">
    <property type="entry name" value="USP_2"/>
    <property type="match status" value="1"/>
</dbReference>
<organism evidence="4 5">
    <name type="scientific">Clytia hemisphaerica</name>
    <dbReference type="NCBI Taxonomy" id="252671"/>
    <lineage>
        <taxon>Eukaryota</taxon>
        <taxon>Metazoa</taxon>
        <taxon>Cnidaria</taxon>
        <taxon>Hydrozoa</taxon>
        <taxon>Hydroidolina</taxon>
        <taxon>Leptothecata</taxon>
        <taxon>Obeliida</taxon>
        <taxon>Clytiidae</taxon>
        <taxon>Clytia</taxon>
    </lineage>
</organism>
<dbReference type="OrthoDB" id="2420415at2759"/>
<keyword evidence="1" id="KW-0378">Hydrolase</keyword>
<dbReference type="Proteomes" id="UP000594262">
    <property type="component" value="Unplaced"/>
</dbReference>
<protein>
    <recommendedName>
        <fullName evidence="1">Ubiquitin carboxyl-terminal hydrolase</fullName>
        <ecNumber evidence="1">3.4.19.12</ecNumber>
    </recommendedName>
</protein>
<feature type="compositionally biased region" description="Gly residues" evidence="2">
    <location>
        <begin position="919"/>
        <end position="933"/>
    </location>
</feature>
<comment type="catalytic activity">
    <reaction evidence="1">
        <text>Thiol-dependent hydrolysis of ester, thioester, amide, peptide and isopeptide bonds formed by the C-terminal Gly of ubiquitin (a 76-residue protein attached to proteins as an intracellular targeting signal).</text>
        <dbReference type="EC" id="3.4.19.12"/>
    </reaction>
</comment>
<dbReference type="EnsemblMetazoa" id="CLYHEMT011682.2">
    <property type="protein sequence ID" value="CLYHEMP011682.2"/>
    <property type="gene ID" value="CLYHEMG011682"/>
</dbReference>
<dbReference type="PROSITE" id="PS00972">
    <property type="entry name" value="USP_1"/>
    <property type="match status" value="1"/>
</dbReference>
<dbReference type="InterPro" id="IPR001394">
    <property type="entry name" value="Peptidase_C19_UCH"/>
</dbReference>
<dbReference type="Gene3D" id="3.90.70.10">
    <property type="entry name" value="Cysteine proteinases"/>
    <property type="match status" value="1"/>
</dbReference>
<dbReference type="InterPro" id="IPR038765">
    <property type="entry name" value="Papain-like_cys_pep_sf"/>
</dbReference>
<keyword evidence="1" id="KW-0645">Protease</keyword>
<evidence type="ECO:0000313" key="4">
    <source>
        <dbReference type="EnsemblMetazoa" id="CLYHEMP011682.2"/>
    </source>
</evidence>
<comment type="similarity">
    <text evidence="1">Belongs to the peptidase C19 family.</text>
</comment>
<keyword evidence="5" id="KW-1185">Reference proteome</keyword>
<evidence type="ECO:0000256" key="1">
    <source>
        <dbReference type="RuleBase" id="RU366025"/>
    </source>
</evidence>
<dbReference type="GO" id="GO:0005634">
    <property type="term" value="C:nucleus"/>
    <property type="evidence" value="ECO:0007669"/>
    <property type="project" value="TreeGrafter"/>
</dbReference>
<feature type="region of interest" description="Disordered" evidence="2">
    <location>
        <begin position="914"/>
        <end position="939"/>
    </location>
</feature>
<accession>A0A7M5UKY2</accession>
<dbReference type="GO" id="GO:0005829">
    <property type="term" value="C:cytosol"/>
    <property type="evidence" value="ECO:0007669"/>
    <property type="project" value="TreeGrafter"/>
</dbReference>